<dbReference type="SUPFAM" id="SSF117074">
    <property type="entry name" value="Hypothetical protein PA1324"/>
    <property type="match status" value="1"/>
</dbReference>
<dbReference type="Pfam" id="PF16371">
    <property type="entry name" value="MetallophosN"/>
    <property type="match status" value="1"/>
</dbReference>
<dbReference type="PANTHER" id="PTHR43143">
    <property type="entry name" value="METALLOPHOSPHOESTERASE, CALCINEURIN SUPERFAMILY"/>
    <property type="match status" value="1"/>
</dbReference>
<dbReference type="InterPro" id="IPR032288">
    <property type="entry name" value="Metallophos_C"/>
</dbReference>
<dbReference type="InterPro" id="IPR032285">
    <property type="entry name" value="Metallophos_N"/>
</dbReference>
<evidence type="ECO:0000256" key="1">
    <source>
        <dbReference type="SAM" id="SignalP"/>
    </source>
</evidence>
<dbReference type="Proteomes" id="UP001163731">
    <property type="component" value="Unassembled WGS sequence"/>
</dbReference>
<dbReference type="Pfam" id="PF16370">
    <property type="entry name" value="MetallophosC"/>
    <property type="match status" value="1"/>
</dbReference>
<dbReference type="Gene3D" id="2.60.40.10">
    <property type="entry name" value="Immunoglobulins"/>
    <property type="match status" value="1"/>
</dbReference>
<evidence type="ECO:0000259" key="3">
    <source>
        <dbReference type="Pfam" id="PF16370"/>
    </source>
</evidence>
<dbReference type="SUPFAM" id="SSF56300">
    <property type="entry name" value="Metallo-dependent phosphatases"/>
    <property type="match status" value="1"/>
</dbReference>
<dbReference type="InterPro" id="IPR004843">
    <property type="entry name" value="Calcineurin-like_PHP"/>
</dbReference>
<protein>
    <submittedName>
        <fullName evidence="5">Calcineurin-like phosphoesterase family protein</fullName>
    </submittedName>
</protein>
<proteinExistence type="predicted"/>
<dbReference type="InterPro" id="IPR029052">
    <property type="entry name" value="Metallo-depent_PP-like"/>
</dbReference>
<feature type="chain" id="PRO_5046114258" evidence="1">
    <location>
        <begin position="20"/>
        <end position="528"/>
    </location>
</feature>
<dbReference type="InterPro" id="IPR013783">
    <property type="entry name" value="Ig-like_fold"/>
</dbReference>
<dbReference type="InterPro" id="IPR051918">
    <property type="entry name" value="STPP_CPPED1"/>
</dbReference>
<keyword evidence="6" id="KW-1185">Reference proteome</keyword>
<organism evidence="5 6">
    <name type="scientific">Chryseobacterium kimseyorum</name>
    <dbReference type="NCBI Taxonomy" id="2984028"/>
    <lineage>
        <taxon>Bacteria</taxon>
        <taxon>Pseudomonadati</taxon>
        <taxon>Bacteroidota</taxon>
        <taxon>Flavobacteriia</taxon>
        <taxon>Flavobacteriales</taxon>
        <taxon>Weeksellaceae</taxon>
        <taxon>Chryseobacterium group</taxon>
        <taxon>Chryseobacterium</taxon>
    </lineage>
</organism>
<comment type="caution">
    <text evidence="5">The sequence shown here is derived from an EMBL/GenBank/DDBJ whole genome shotgun (WGS) entry which is preliminary data.</text>
</comment>
<feature type="domain" description="Calcineurin-like phosphoesterase" evidence="2">
    <location>
        <begin position="137"/>
        <end position="326"/>
    </location>
</feature>
<accession>A0ABT3I3W8</accession>
<dbReference type="Gene3D" id="3.60.21.10">
    <property type="match status" value="1"/>
</dbReference>
<reference evidence="5" key="1">
    <citation type="submission" date="2022-10" db="EMBL/GenBank/DDBJ databases">
        <title>Chryseobacterium babae sp. nov. isolated from the gut of the beetle Oryctes rhinoceros, and Chryseobacterium kimseyorum sp. nov., isolated from a stick insect rearing cage.</title>
        <authorList>
            <person name="Shelomi M."/>
            <person name="Han C.-J."/>
            <person name="Chen W.-M."/>
            <person name="Chen H.-K."/>
            <person name="Liaw S.-J."/>
            <person name="Muhle E."/>
            <person name="Clermont D."/>
        </authorList>
    </citation>
    <scope>NUCLEOTIDE SEQUENCE</scope>
    <source>
        <strain evidence="5">09-1422</strain>
    </source>
</reference>
<gene>
    <name evidence="5" type="ORF">OMO38_18815</name>
</gene>
<evidence type="ECO:0000259" key="2">
    <source>
        <dbReference type="Pfam" id="PF00149"/>
    </source>
</evidence>
<keyword evidence="1" id="KW-0732">Signal</keyword>
<dbReference type="EMBL" id="JAPDHW010000022">
    <property type="protein sequence ID" value="MCW3170585.1"/>
    <property type="molecule type" value="Genomic_DNA"/>
</dbReference>
<evidence type="ECO:0000259" key="4">
    <source>
        <dbReference type="Pfam" id="PF16371"/>
    </source>
</evidence>
<sequence>MKKIRLAIPCLLISAMAFSQTSVSGYVFEDSNKNQKKENKEKGVENVAVSNGTQVVITDKNGKYSLPIQEDQTVFVIKPSGYKLALNSNNLPQYYYQYKPKGSPTDFKYKGVAPTGALAKEVNFALQKQEESKNFDILVFGDPQPYTEKELDYFKRSIVNEVKGNKKNAVFGISLGDLVGDNLSLQKPYADVMREIGLPWYNVMGNHDMNYEAKEDLVSDETFESNFGPANYSFNYGNVHFMVLDDILYPDPRDGKGYWGGFRDDQIQFIQNDLKLVDKNKLIVVSFHIPLDHNNEDNFRNTDRQKLFDALAPFQNALMLSAHTHIQQQIFYGKPQGWNGAKELHEYNVGTTCGDWWSGTSDEIGLPTSTMRDGTAKGYSFISFTDNQYKVKYKTAGKPEDYQIKLYVPKVIPFPSKTSAKVVANFFIGSKKDKVEYRIDNGAWETMEYNETIDPNFAQSVFKWDTTQELFPGRRPSNPEFSRHIWVGGFGNKLALGKHKVEVRAYDMYGNQFTSSEDFEVKDRVLIP</sequence>
<name>A0ABT3I3W8_9FLAO</name>
<dbReference type="PANTHER" id="PTHR43143:SF6">
    <property type="entry name" value="BLL3016 PROTEIN"/>
    <property type="match status" value="1"/>
</dbReference>
<dbReference type="Pfam" id="PF00149">
    <property type="entry name" value="Metallophos"/>
    <property type="match status" value="1"/>
</dbReference>
<dbReference type="RefSeq" id="WP_264751720.1">
    <property type="nucleotide sequence ID" value="NZ_JAPDHW010000022.1"/>
</dbReference>
<feature type="domain" description="Calcineurin-like phosphoesterase N-terminal" evidence="4">
    <location>
        <begin position="39"/>
        <end position="108"/>
    </location>
</feature>
<feature type="signal peptide" evidence="1">
    <location>
        <begin position="1"/>
        <end position="19"/>
    </location>
</feature>
<feature type="domain" description="Calcineurin-like phosphoesterase C-terminal" evidence="3">
    <location>
        <begin position="346"/>
        <end position="513"/>
    </location>
</feature>
<evidence type="ECO:0000313" key="5">
    <source>
        <dbReference type="EMBL" id="MCW3170585.1"/>
    </source>
</evidence>
<evidence type="ECO:0000313" key="6">
    <source>
        <dbReference type="Proteomes" id="UP001163731"/>
    </source>
</evidence>